<comment type="caution">
    <text evidence="2">The sequence shown here is derived from an EMBL/GenBank/DDBJ whole genome shotgun (WGS) entry which is preliminary data.</text>
</comment>
<reference evidence="2" key="1">
    <citation type="submission" date="2021-02" db="EMBL/GenBank/DDBJ databases">
        <authorList>
            <person name="Nowell W R."/>
        </authorList>
    </citation>
    <scope>NUCLEOTIDE SEQUENCE</scope>
</reference>
<dbReference type="InterPro" id="IPR008271">
    <property type="entry name" value="Ser/Thr_kinase_AS"/>
</dbReference>
<dbReference type="PROSITE" id="PS50011">
    <property type="entry name" value="PROTEIN_KINASE_DOM"/>
    <property type="match status" value="1"/>
</dbReference>
<dbReference type="Gene3D" id="1.10.510.10">
    <property type="entry name" value="Transferase(Phosphotransferase) domain 1"/>
    <property type="match status" value="1"/>
</dbReference>
<dbReference type="Proteomes" id="UP000663829">
    <property type="component" value="Unassembled WGS sequence"/>
</dbReference>
<dbReference type="EMBL" id="CAJOBC010004703">
    <property type="protein sequence ID" value="CAF3837846.1"/>
    <property type="molecule type" value="Genomic_DNA"/>
</dbReference>
<dbReference type="Pfam" id="PF00069">
    <property type="entry name" value="Pkinase"/>
    <property type="match status" value="1"/>
</dbReference>
<dbReference type="InterPro" id="IPR011009">
    <property type="entry name" value="Kinase-like_dom_sf"/>
</dbReference>
<dbReference type="GO" id="GO:0004672">
    <property type="term" value="F:protein kinase activity"/>
    <property type="evidence" value="ECO:0007669"/>
    <property type="project" value="InterPro"/>
</dbReference>
<dbReference type="AlphaFoldDB" id="A0A814LVI5"/>
<dbReference type="SUPFAM" id="SSF56112">
    <property type="entry name" value="Protein kinase-like (PK-like)"/>
    <property type="match status" value="1"/>
</dbReference>
<protein>
    <recommendedName>
        <fullName evidence="1">Protein kinase domain-containing protein</fullName>
    </recommendedName>
</protein>
<dbReference type="EMBL" id="CAJNOQ010004703">
    <property type="protein sequence ID" value="CAF1070727.1"/>
    <property type="molecule type" value="Genomic_DNA"/>
</dbReference>
<dbReference type="Proteomes" id="UP000681722">
    <property type="component" value="Unassembled WGS sequence"/>
</dbReference>
<evidence type="ECO:0000313" key="2">
    <source>
        <dbReference type="EMBL" id="CAF1070727.1"/>
    </source>
</evidence>
<dbReference type="PROSITE" id="PS00108">
    <property type="entry name" value="PROTEIN_KINASE_ST"/>
    <property type="match status" value="1"/>
</dbReference>
<dbReference type="GO" id="GO:0005524">
    <property type="term" value="F:ATP binding"/>
    <property type="evidence" value="ECO:0007669"/>
    <property type="project" value="InterPro"/>
</dbReference>
<keyword evidence="4" id="KW-1185">Reference proteome</keyword>
<name>A0A814LVI5_9BILA</name>
<sequence length="192" mass="22575">MFLYNNEIHKTINGKIEIIEQTRKSIILVEKDENEKPSEASATELSGFGIPLNSEHLTTNENFEKYFTQTKLTVEHIHKQKYLYRDIKPTNIIIINDNLPLNDFDVSCRMDDYEKRKISVGTGKYSSPLDQNSSLYKEDDDYLSLLITFISFRYDYDDYSNENKIKVLNDTLRRTFMPDAIKDEIRVILNIK</sequence>
<proteinExistence type="predicted"/>
<accession>A0A814LVI5</accession>
<gene>
    <name evidence="2" type="ORF">GPM918_LOCUS17260</name>
    <name evidence="3" type="ORF">SRO942_LOCUS17259</name>
</gene>
<organism evidence="2 4">
    <name type="scientific">Didymodactylos carnosus</name>
    <dbReference type="NCBI Taxonomy" id="1234261"/>
    <lineage>
        <taxon>Eukaryota</taxon>
        <taxon>Metazoa</taxon>
        <taxon>Spiralia</taxon>
        <taxon>Gnathifera</taxon>
        <taxon>Rotifera</taxon>
        <taxon>Eurotatoria</taxon>
        <taxon>Bdelloidea</taxon>
        <taxon>Philodinida</taxon>
        <taxon>Philodinidae</taxon>
        <taxon>Didymodactylos</taxon>
    </lineage>
</organism>
<feature type="domain" description="Protein kinase" evidence="1">
    <location>
        <begin position="1"/>
        <end position="192"/>
    </location>
</feature>
<dbReference type="InterPro" id="IPR000719">
    <property type="entry name" value="Prot_kinase_dom"/>
</dbReference>
<evidence type="ECO:0000313" key="4">
    <source>
        <dbReference type="Proteomes" id="UP000663829"/>
    </source>
</evidence>
<evidence type="ECO:0000259" key="1">
    <source>
        <dbReference type="PROSITE" id="PS50011"/>
    </source>
</evidence>
<evidence type="ECO:0000313" key="3">
    <source>
        <dbReference type="EMBL" id="CAF3837846.1"/>
    </source>
</evidence>